<dbReference type="GO" id="GO:0016491">
    <property type="term" value="F:oxidoreductase activity"/>
    <property type="evidence" value="ECO:0007669"/>
    <property type="project" value="UniProtKB-KW"/>
</dbReference>
<dbReference type="Gene3D" id="3.40.50.720">
    <property type="entry name" value="NAD(P)-binding Rossmann-like Domain"/>
    <property type="match status" value="1"/>
</dbReference>
<dbReference type="Proteomes" id="UP001170717">
    <property type="component" value="Unassembled WGS sequence"/>
</dbReference>
<dbReference type="CDD" id="cd05233">
    <property type="entry name" value="SDR_c"/>
    <property type="match status" value="1"/>
</dbReference>
<dbReference type="PRINTS" id="PR00081">
    <property type="entry name" value="GDHRDH"/>
</dbReference>
<evidence type="ECO:0000313" key="6">
    <source>
        <dbReference type="EMBL" id="MDO6577958.1"/>
    </source>
</evidence>
<evidence type="ECO:0000256" key="1">
    <source>
        <dbReference type="ARBA" id="ARBA00006484"/>
    </source>
</evidence>
<evidence type="ECO:0000313" key="5">
    <source>
        <dbReference type="EMBL" id="AMJ75255.1"/>
    </source>
</evidence>
<gene>
    <name evidence="5" type="ORF">AVL57_15565</name>
    <name evidence="6" type="ORF">Q4527_11170</name>
</gene>
<evidence type="ECO:0000313" key="8">
    <source>
        <dbReference type="Proteomes" id="UP001170717"/>
    </source>
</evidence>
<proteinExistence type="inferred from homology"/>
<protein>
    <submittedName>
        <fullName evidence="5 6">Oxidoreductase</fullName>
    </submittedName>
</protein>
<keyword evidence="7" id="KW-1185">Reference proteome</keyword>
<organism evidence="6 8">
    <name type="scientific">Alteromonas stellipolaris</name>
    <dbReference type="NCBI Taxonomy" id="233316"/>
    <lineage>
        <taxon>Bacteria</taxon>
        <taxon>Pseudomonadati</taxon>
        <taxon>Pseudomonadota</taxon>
        <taxon>Gammaproteobacteria</taxon>
        <taxon>Alteromonadales</taxon>
        <taxon>Alteromonadaceae</taxon>
        <taxon>Alteromonas/Salinimonas group</taxon>
        <taxon>Alteromonas</taxon>
    </lineage>
</organism>
<dbReference type="InterPro" id="IPR036291">
    <property type="entry name" value="NAD(P)-bd_dom_sf"/>
</dbReference>
<dbReference type="SUPFAM" id="SSF51735">
    <property type="entry name" value="NAD(P)-binding Rossmann-fold domains"/>
    <property type="match status" value="1"/>
</dbReference>
<evidence type="ECO:0000256" key="3">
    <source>
        <dbReference type="ARBA" id="ARBA00023002"/>
    </source>
</evidence>
<dbReference type="PANTHER" id="PTHR43391:SF14">
    <property type="entry name" value="DEHYDROGENASE_REDUCTASE SDR FAMILY PROTEIN 7-LIKE"/>
    <property type="match status" value="1"/>
</dbReference>
<reference evidence="5 7" key="1">
    <citation type="submission" date="2015-12" db="EMBL/GenBank/DDBJ databases">
        <title>Intraspecies pangenome expansion in the marine bacterium Alteromonas.</title>
        <authorList>
            <person name="Lopez-Perez M."/>
            <person name="Rodriguez-Valera F."/>
        </authorList>
    </citation>
    <scope>NUCLEOTIDE SEQUENCE [LARGE SCALE GENOMIC DNA]</scope>
    <source>
        <strain evidence="5 7">LMG 21861</strain>
    </source>
</reference>
<sequence length="297" mass="31795">MSQSNEFSGKTAVISGAAGGIGLALSEALAAQGMNIVMGDIDAAALAQSSEDLRAKGYKLITCSLDVTDYAQWEEVVAKAKEAFGKIHMIINNAGVGGSPGKIEDSEAETWRWVMDVNVMGVLYGAQACVPAIKEHGEGGWVLNVASMAGMLGMPYAGAYCASKAAVVSMTEGWVPELEPFNIHTSVLCPAFVKTRIHESYRNRQEKYAVATAKRIDKEKLKAGAKAATMAVESGIPVSMLAERVLEALRSKQTYIYTHPNYRKVTRGRAKAIDNGFIDAENSSVVGHLINDDIVTF</sequence>
<dbReference type="EMBL" id="JAUOQI010000006">
    <property type="protein sequence ID" value="MDO6577958.1"/>
    <property type="molecule type" value="Genomic_DNA"/>
</dbReference>
<dbReference type="EMBL" id="CP013926">
    <property type="protein sequence ID" value="AMJ75255.1"/>
    <property type="molecule type" value="Genomic_DNA"/>
</dbReference>
<dbReference type="PANTHER" id="PTHR43391">
    <property type="entry name" value="RETINOL DEHYDROGENASE-RELATED"/>
    <property type="match status" value="1"/>
</dbReference>
<dbReference type="AlphaFoldDB" id="A0AAW7Z5U7"/>
<accession>A0AAW7Z5U7</accession>
<dbReference type="FunFam" id="3.40.50.720:FF:000084">
    <property type="entry name" value="Short-chain dehydrogenase reductase"/>
    <property type="match status" value="1"/>
</dbReference>
<dbReference type="RefSeq" id="WP_057790258.1">
    <property type="nucleotide sequence ID" value="NZ_CAXIBE010000052.1"/>
</dbReference>
<reference evidence="6" key="2">
    <citation type="submission" date="2023-07" db="EMBL/GenBank/DDBJ databases">
        <title>Genome content predicts the carbon catabolic preferences of heterotrophic bacteria.</title>
        <authorList>
            <person name="Gralka M."/>
        </authorList>
    </citation>
    <scope>NUCLEOTIDE SEQUENCE</scope>
    <source>
        <strain evidence="6">F2M12</strain>
    </source>
</reference>
<dbReference type="InterPro" id="IPR002347">
    <property type="entry name" value="SDR_fam"/>
</dbReference>
<dbReference type="KEGG" id="asq:AVL57_15565"/>
<dbReference type="PRINTS" id="PR00080">
    <property type="entry name" value="SDRFAMILY"/>
</dbReference>
<evidence type="ECO:0000313" key="7">
    <source>
        <dbReference type="Proteomes" id="UP000056750"/>
    </source>
</evidence>
<dbReference type="Pfam" id="PF00106">
    <property type="entry name" value="adh_short"/>
    <property type="match status" value="1"/>
</dbReference>
<comment type="similarity">
    <text evidence="1 4">Belongs to the short-chain dehydrogenases/reductases (SDR) family.</text>
</comment>
<name>A0AAW7Z5U7_9ALTE</name>
<keyword evidence="2" id="KW-0521">NADP</keyword>
<dbReference type="Proteomes" id="UP000056750">
    <property type="component" value="Chromosome"/>
</dbReference>
<evidence type="ECO:0000256" key="2">
    <source>
        <dbReference type="ARBA" id="ARBA00022857"/>
    </source>
</evidence>
<evidence type="ECO:0000256" key="4">
    <source>
        <dbReference type="RuleBase" id="RU000363"/>
    </source>
</evidence>
<keyword evidence="3" id="KW-0560">Oxidoreductase</keyword>